<protein>
    <submittedName>
        <fullName evidence="2">Uncharacterized protein</fullName>
    </submittedName>
</protein>
<evidence type="ECO:0000313" key="4">
    <source>
        <dbReference type="EMBL" id="KAG2974261.1"/>
    </source>
</evidence>
<gene>
    <name evidence="1" type="ORF">PC113_g6775</name>
    <name evidence="2" type="ORF">PC115_g13778</name>
    <name evidence="3" type="ORF">PC117_g15288</name>
    <name evidence="4" type="ORF">PC118_g14637</name>
    <name evidence="5" type="ORF">PC129_g15185</name>
</gene>
<sequence length="72" mass="7722">MLAVAGQRTLSAEPIDSIVCFSPTQRQQALLGRQNQPTIPLSDAASNINSEPEVAADGLQLTQVTNYRAPRT</sequence>
<comment type="caution">
    <text evidence="2">The sequence shown here is derived from an EMBL/GenBank/DDBJ whole genome shotgun (WGS) entry which is preliminary data.</text>
</comment>
<evidence type="ECO:0000313" key="1">
    <source>
        <dbReference type="EMBL" id="KAG2861894.1"/>
    </source>
</evidence>
<dbReference type="EMBL" id="RCMV01000689">
    <property type="protein sequence ID" value="KAG3213889.1"/>
    <property type="molecule type" value="Genomic_DNA"/>
</dbReference>
<dbReference type="Proteomes" id="UP000774804">
    <property type="component" value="Unassembled WGS sequence"/>
</dbReference>
<name>A0A8T1BWC7_9STRA</name>
<dbReference type="EMBL" id="RCMG01000142">
    <property type="protein sequence ID" value="KAG2861894.1"/>
    <property type="molecule type" value="Genomic_DNA"/>
</dbReference>
<evidence type="ECO:0000313" key="5">
    <source>
        <dbReference type="EMBL" id="KAG3213889.1"/>
    </source>
</evidence>
<dbReference type="Proteomes" id="UP000736787">
    <property type="component" value="Unassembled WGS sequence"/>
</dbReference>
<reference evidence="2" key="1">
    <citation type="submission" date="2018-10" db="EMBL/GenBank/DDBJ databases">
        <title>Effector identification in a new, highly contiguous assembly of the strawberry crown rot pathogen Phytophthora cactorum.</title>
        <authorList>
            <person name="Armitage A.D."/>
            <person name="Nellist C.F."/>
            <person name="Bates H."/>
            <person name="Vickerstaff R.J."/>
            <person name="Harrison R.J."/>
        </authorList>
    </citation>
    <scope>NUCLEOTIDE SEQUENCE</scope>
    <source>
        <strain evidence="1">15-7</strain>
        <strain evidence="2">4032</strain>
        <strain evidence="3">4040</strain>
        <strain evidence="4">P415</strain>
        <strain evidence="5">P421</strain>
    </source>
</reference>
<dbReference type="Proteomes" id="UP000735874">
    <property type="component" value="Unassembled WGS sequence"/>
</dbReference>
<evidence type="ECO:0000313" key="2">
    <source>
        <dbReference type="EMBL" id="KAG2907800.1"/>
    </source>
</evidence>
<accession>A0A8T1BWC7</accession>
<evidence type="ECO:0000313" key="6">
    <source>
        <dbReference type="Proteomes" id="UP000774804"/>
    </source>
</evidence>
<dbReference type="Proteomes" id="UP000760860">
    <property type="component" value="Unassembled WGS sequence"/>
</dbReference>
<evidence type="ECO:0000313" key="3">
    <source>
        <dbReference type="EMBL" id="KAG2924929.1"/>
    </source>
</evidence>
<dbReference type="EMBL" id="RCMK01000503">
    <property type="protein sequence ID" value="KAG2924929.1"/>
    <property type="molecule type" value="Genomic_DNA"/>
</dbReference>
<proteinExistence type="predicted"/>
<dbReference type="EMBL" id="RCML01000540">
    <property type="protein sequence ID" value="KAG2974261.1"/>
    <property type="molecule type" value="Genomic_DNA"/>
</dbReference>
<dbReference type="Proteomes" id="UP000697107">
    <property type="component" value="Unassembled WGS sequence"/>
</dbReference>
<dbReference type="EMBL" id="RCMI01000501">
    <property type="protein sequence ID" value="KAG2907800.1"/>
    <property type="molecule type" value="Genomic_DNA"/>
</dbReference>
<dbReference type="AlphaFoldDB" id="A0A8T1BWC7"/>
<organism evidence="2 6">
    <name type="scientific">Phytophthora cactorum</name>
    <dbReference type="NCBI Taxonomy" id="29920"/>
    <lineage>
        <taxon>Eukaryota</taxon>
        <taxon>Sar</taxon>
        <taxon>Stramenopiles</taxon>
        <taxon>Oomycota</taxon>
        <taxon>Peronosporomycetes</taxon>
        <taxon>Peronosporales</taxon>
        <taxon>Peronosporaceae</taxon>
        <taxon>Phytophthora</taxon>
    </lineage>
</organism>